<reference evidence="2" key="2">
    <citation type="submission" date="2020-09" db="EMBL/GenBank/DDBJ databases">
        <authorList>
            <person name="Sun Q."/>
            <person name="Zhou Y."/>
        </authorList>
    </citation>
    <scope>NUCLEOTIDE SEQUENCE</scope>
    <source>
        <strain evidence="2">CGMCC 1.12214</strain>
    </source>
</reference>
<dbReference type="Pfam" id="PF00535">
    <property type="entry name" value="Glycos_transf_2"/>
    <property type="match status" value="1"/>
</dbReference>
<dbReference type="Gene3D" id="3.90.550.10">
    <property type="entry name" value="Spore Coat Polysaccharide Biosynthesis Protein SpsA, Chain A"/>
    <property type="match status" value="1"/>
</dbReference>
<name>A0A917MI68_9HYPH</name>
<dbReference type="InterPro" id="IPR029044">
    <property type="entry name" value="Nucleotide-diphossugar_trans"/>
</dbReference>
<dbReference type="CDD" id="cd04186">
    <property type="entry name" value="GT_2_like_c"/>
    <property type="match status" value="1"/>
</dbReference>
<dbReference type="PANTHER" id="PTHR43179:SF7">
    <property type="entry name" value="RHAMNOSYLTRANSFERASE WBBL"/>
    <property type="match status" value="1"/>
</dbReference>
<comment type="caution">
    <text evidence="2">The sequence shown here is derived from an EMBL/GenBank/DDBJ whole genome shotgun (WGS) entry which is preliminary data.</text>
</comment>
<dbReference type="SUPFAM" id="SSF53448">
    <property type="entry name" value="Nucleotide-diphospho-sugar transferases"/>
    <property type="match status" value="1"/>
</dbReference>
<dbReference type="InterPro" id="IPR001173">
    <property type="entry name" value="Glyco_trans_2-like"/>
</dbReference>
<keyword evidence="3" id="KW-1185">Reference proteome</keyword>
<dbReference type="PANTHER" id="PTHR43179">
    <property type="entry name" value="RHAMNOSYLTRANSFERASE WBBL"/>
    <property type="match status" value="1"/>
</dbReference>
<dbReference type="EMBL" id="BMES01000002">
    <property type="protein sequence ID" value="GGH21262.1"/>
    <property type="molecule type" value="Genomic_DNA"/>
</dbReference>
<dbReference type="Proteomes" id="UP000603912">
    <property type="component" value="Unassembled WGS sequence"/>
</dbReference>
<organism evidence="2 3">
    <name type="scientific">Alsobacter metallidurans</name>
    <dbReference type="NCBI Taxonomy" id="340221"/>
    <lineage>
        <taxon>Bacteria</taxon>
        <taxon>Pseudomonadati</taxon>
        <taxon>Pseudomonadota</taxon>
        <taxon>Alphaproteobacteria</taxon>
        <taxon>Hyphomicrobiales</taxon>
        <taxon>Alsobacteraceae</taxon>
        <taxon>Alsobacter</taxon>
    </lineage>
</organism>
<evidence type="ECO:0000313" key="3">
    <source>
        <dbReference type="Proteomes" id="UP000603912"/>
    </source>
</evidence>
<feature type="domain" description="Glycosyltransferase 2-like" evidence="1">
    <location>
        <begin position="12"/>
        <end position="171"/>
    </location>
</feature>
<reference evidence="2" key="1">
    <citation type="journal article" date="2014" name="Int. J. Syst. Evol. Microbiol.">
        <title>Complete genome sequence of Corynebacterium casei LMG S-19264T (=DSM 44701T), isolated from a smear-ripened cheese.</title>
        <authorList>
            <consortium name="US DOE Joint Genome Institute (JGI-PGF)"/>
            <person name="Walter F."/>
            <person name="Albersmeier A."/>
            <person name="Kalinowski J."/>
            <person name="Ruckert C."/>
        </authorList>
    </citation>
    <scope>NUCLEOTIDE SEQUENCE</scope>
    <source>
        <strain evidence="2">CGMCC 1.12214</strain>
    </source>
</reference>
<evidence type="ECO:0000259" key="1">
    <source>
        <dbReference type="Pfam" id="PF00535"/>
    </source>
</evidence>
<sequence length="294" mass="31536">MGVSASGGSVTAIVVTFESARVLPSCLAALKREGVDAIVVDNSSRDGTPELAERLGARVIRNSRNEGFGRAMNIGVRAASTPFCLLTNPDLAYDEGAVAALVAAAERWPDAALLAPRIIEPDGRFFFQATSLLAPYLQNPGGRLALPEGDCCTPFLSGASLLARRDVFSRIGGFDEQLFLFYEDDDLCRRIADAGHALVHVHDAVARHERGGSTATKRGRVFRARWHMAWSRAYVSRKYGLPDPARGTLAVNLPKAALSALVFRRALVERYGGSAAGALAWLRGETALGREGLE</sequence>
<protein>
    <submittedName>
        <fullName evidence="2">dTDP-Rha--alpha-D-GlcNAc-pyrophosphate polyprenol alpha-3-L-rhamnosyltransferase</fullName>
    </submittedName>
</protein>
<evidence type="ECO:0000313" key="2">
    <source>
        <dbReference type="EMBL" id="GGH21262.1"/>
    </source>
</evidence>
<accession>A0A917MI68</accession>
<proteinExistence type="predicted"/>
<gene>
    <name evidence="2" type="ORF">GCM10007036_25410</name>
</gene>
<dbReference type="AlphaFoldDB" id="A0A917MI68"/>